<evidence type="ECO:0000256" key="3">
    <source>
        <dbReference type="SAM" id="MobiDB-lite"/>
    </source>
</evidence>
<dbReference type="SMART" id="SM00031">
    <property type="entry name" value="DED"/>
    <property type="match status" value="2"/>
</dbReference>
<evidence type="ECO:0000313" key="6">
    <source>
        <dbReference type="Proteomes" id="UP001159428"/>
    </source>
</evidence>
<dbReference type="PANTHER" id="PTHR48169:SF7">
    <property type="entry name" value="CASPASE 10"/>
    <property type="match status" value="1"/>
</dbReference>
<feature type="region of interest" description="Disordered" evidence="3">
    <location>
        <begin position="402"/>
        <end position="426"/>
    </location>
</feature>
<dbReference type="Gene3D" id="1.10.533.10">
    <property type="entry name" value="Death Domain, Fas"/>
    <property type="match status" value="2"/>
</dbReference>
<feature type="domain" description="DED" evidence="4">
    <location>
        <begin position="5"/>
        <end position="84"/>
    </location>
</feature>
<evidence type="ECO:0000259" key="4">
    <source>
        <dbReference type="PROSITE" id="PS50168"/>
    </source>
</evidence>
<feature type="compositionally biased region" description="Basic and acidic residues" evidence="3">
    <location>
        <begin position="347"/>
        <end position="361"/>
    </location>
</feature>
<accession>A0AAU9XT15</accession>
<evidence type="ECO:0000313" key="5">
    <source>
        <dbReference type="EMBL" id="CAH3157781.1"/>
    </source>
</evidence>
<evidence type="ECO:0000256" key="1">
    <source>
        <dbReference type="ARBA" id="ARBA00022703"/>
    </source>
</evidence>
<comment type="caution">
    <text evidence="5">The sequence shown here is derived from an EMBL/GenBank/DDBJ whole genome shotgun (WGS) entry which is preliminary data.</text>
</comment>
<dbReference type="Pfam" id="PF01335">
    <property type="entry name" value="DED"/>
    <property type="match status" value="1"/>
</dbReference>
<dbReference type="AlphaFoldDB" id="A0AAU9XT15"/>
<protein>
    <recommendedName>
        <fullName evidence="4">DED domain-containing protein</fullName>
    </recommendedName>
</protein>
<keyword evidence="1" id="KW-0053">Apoptosis</keyword>
<dbReference type="GO" id="GO:0042981">
    <property type="term" value="P:regulation of apoptotic process"/>
    <property type="evidence" value="ECO:0007669"/>
    <property type="project" value="InterPro"/>
</dbReference>
<dbReference type="GO" id="GO:0006915">
    <property type="term" value="P:apoptotic process"/>
    <property type="evidence" value="ECO:0007669"/>
    <property type="project" value="UniProtKB-KW"/>
</dbReference>
<feature type="domain" description="DED" evidence="4">
    <location>
        <begin position="91"/>
        <end position="172"/>
    </location>
</feature>
<organism evidence="5 6">
    <name type="scientific">Pocillopora meandrina</name>
    <dbReference type="NCBI Taxonomy" id="46732"/>
    <lineage>
        <taxon>Eukaryota</taxon>
        <taxon>Metazoa</taxon>
        <taxon>Cnidaria</taxon>
        <taxon>Anthozoa</taxon>
        <taxon>Hexacorallia</taxon>
        <taxon>Scleractinia</taxon>
        <taxon>Astrocoeniina</taxon>
        <taxon>Pocilloporidae</taxon>
        <taxon>Pocillopora</taxon>
    </lineage>
</organism>
<reference evidence="5 6" key="1">
    <citation type="submission" date="2022-05" db="EMBL/GenBank/DDBJ databases">
        <authorList>
            <consortium name="Genoscope - CEA"/>
            <person name="William W."/>
        </authorList>
    </citation>
    <scope>NUCLEOTIDE SEQUENCE [LARGE SCALE GENOMIC DNA]</scope>
</reference>
<dbReference type="InterPro" id="IPR011029">
    <property type="entry name" value="DEATH-like_dom_sf"/>
</dbReference>
<dbReference type="EMBL" id="CALNXJ010000065">
    <property type="protein sequence ID" value="CAH3157781.1"/>
    <property type="molecule type" value="Genomic_DNA"/>
</dbReference>
<dbReference type="PANTHER" id="PTHR48169">
    <property type="entry name" value="DED DOMAIN-CONTAINING PROTEIN"/>
    <property type="match status" value="1"/>
</dbReference>
<feature type="compositionally biased region" description="Polar residues" evidence="3">
    <location>
        <begin position="402"/>
        <end position="415"/>
    </location>
</feature>
<feature type="coiled-coil region" evidence="2">
    <location>
        <begin position="82"/>
        <end position="112"/>
    </location>
</feature>
<dbReference type="Pfam" id="PF20694">
    <property type="entry name" value="TRADD-like_N"/>
    <property type="match status" value="1"/>
</dbReference>
<proteinExistence type="predicted"/>
<feature type="region of interest" description="Disordered" evidence="3">
    <location>
        <begin position="347"/>
        <end position="373"/>
    </location>
</feature>
<dbReference type="SUPFAM" id="SSF47986">
    <property type="entry name" value="DEATH domain"/>
    <property type="match status" value="2"/>
</dbReference>
<keyword evidence="6" id="KW-1185">Reference proteome</keyword>
<dbReference type="InterPro" id="IPR001875">
    <property type="entry name" value="DED_dom"/>
</dbReference>
<keyword evidence="2" id="KW-0175">Coiled coil</keyword>
<evidence type="ECO:0000256" key="2">
    <source>
        <dbReference type="SAM" id="Coils"/>
    </source>
</evidence>
<name>A0AAU9XT15_9CNID</name>
<dbReference type="InterPro" id="IPR049341">
    <property type="entry name" value="TRADD-like_N"/>
</dbReference>
<dbReference type="Proteomes" id="UP001159428">
    <property type="component" value="Unassembled WGS sequence"/>
</dbReference>
<sequence length="426" mass="49646">MSVVEYRVLLYQFSEEIDWQTQRRKLIFILRAYLPDGSEGGITDIDSLLTMLEEKNILGIDRLNIMKELLKEIEKWDLLRRIERFEIKRKDYKQLLEKISHALDESNELQRLISICRGKNLIARESEEDIVDVNALFTVLEQQNNLGIEDLTLLKTLAKEVEKPDVCRLLEEFEKKRKQEEDAERKKREREYNIRRARGKEQFLTQFLNIVTPHCTFRNVTGGTVVVTTWMVLRRSLSIEEFVNAFKEAVLPFGNCLRAISEGSIRFTIQAENISALDVLWQSYQDEKLQTNLKEFLVTEEIKQLAGGEVTLTVHIDEDEYRNARFDLLISGTEVLEMKLEEKRGLKDRASSDSDLQKERNMTTANTKDPFPERKFLPFDRKVRVKEFLENLRETFSEITLPSDSGAGTWSSATSEYGFGKGESYS</sequence>
<gene>
    <name evidence="5" type="ORF">PMEA_00030168</name>
</gene>
<dbReference type="PROSITE" id="PS50168">
    <property type="entry name" value="DED"/>
    <property type="match status" value="2"/>
</dbReference>